<protein>
    <submittedName>
        <fullName evidence="3">Peptidoglycan/LPS O-acetylase OafA/YrhL</fullName>
    </submittedName>
</protein>
<keyword evidence="1" id="KW-0812">Transmembrane</keyword>
<feature type="domain" description="Acyltransferase 3" evidence="2">
    <location>
        <begin position="16"/>
        <end position="358"/>
    </location>
</feature>
<dbReference type="InterPro" id="IPR050879">
    <property type="entry name" value="Acyltransferase_3"/>
</dbReference>
<dbReference type="GO" id="GO:0016747">
    <property type="term" value="F:acyltransferase activity, transferring groups other than amino-acyl groups"/>
    <property type="evidence" value="ECO:0007669"/>
    <property type="project" value="InterPro"/>
</dbReference>
<dbReference type="GO" id="GO:0016020">
    <property type="term" value="C:membrane"/>
    <property type="evidence" value="ECO:0007669"/>
    <property type="project" value="TreeGrafter"/>
</dbReference>
<sequence>MSDSTTASISDKHKLLGLDHLRALAITYVLLFHYQLFGHPEWVSKIGGFGWTGVDLFFVLSGFLIAGQLFNTIKKGKVINMREFFAKRFFRIIPPYLVVLLLYTVIPSLREREHMAPIWKYLTFTLNFGLDLKTTGTFTHAWSLCVEEQFYLILPLTFWLLNYFKAGKKAIYILAGLFIAGFAIRYTGWHYFAEPHIAEDDFGAIWHQVIYYPTYNRLDGLLIGVSIAGAYTFYPRVKEIVNRYNHLLMLLGLVILIAAYFLCSPNESLISTIWGFPLVSLGYGLILAAIICPSNFLYRRQSAITAQLATLSYSIYLSHKLVIHLTQSLLQKTGIDKNSNLMMLCCLLGTIASALILRYTIEKPSLRVRDKLLHRWRHSKKHAVVEVV</sequence>
<feature type="transmembrane region" description="Helical" evidence="1">
    <location>
        <begin position="274"/>
        <end position="298"/>
    </location>
</feature>
<feature type="transmembrane region" description="Helical" evidence="1">
    <location>
        <begin position="49"/>
        <end position="69"/>
    </location>
</feature>
<gene>
    <name evidence="3" type="ORF">HDF22_003287</name>
</gene>
<dbReference type="RefSeq" id="WP_183588366.1">
    <property type="nucleotide sequence ID" value="NZ_JACHCA010000008.1"/>
</dbReference>
<name>A0A841JFU4_9SPHI</name>
<dbReference type="PANTHER" id="PTHR23028">
    <property type="entry name" value="ACETYLTRANSFERASE"/>
    <property type="match status" value="1"/>
</dbReference>
<proteinExistence type="predicted"/>
<dbReference type="AlphaFoldDB" id="A0A841JFU4"/>
<accession>A0A841JFU4</accession>
<dbReference type="GO" id="GO:0009103">
    <property type="term" value="P:lipopolysaccharide biosynthetic process"/>
    <property type="evidence" value="ECO:0007669"/>
    <property type="project" value="TreeGrafter"/>
</dbReference>
<feature type="transmembrane region" description="Helical" evidence="1">
    <location>
        <begin position="246"/>
        <end position="262"/>
    </location>
</feature>
<dbReference type="Pfam" id="PF01757">
    <property type="entry name" value="Acyl_transf_3"/>
    <property type="match status" value="1"/>
</dbReference>
<feature type="transmembrane region" description="Helical" evidence="1">
    <location>
        <begin position="21"/>
        <end position="37"/>
    </location>
</feature>
<evidence type="ECO:0000256" key="1">
    <source>
        <dbReference type="SAM" id="Phobius"/>
    </source>
</evidence>
<feature type="transmembrane region" description="Helical" evidence="1">
    <location>
        <begin position="171"/>
        <end position="192"/>
    </location>
</feature>
<evidence type="ECO:0000313" key="3">
    <source>
        <dbReference type="EMBL" id="MBB6129162.1"/>
    </source>
</evidence>
<feature type="transmembrane region" description="Helical" evidence="1">
    <location>
        <begin position="215"/>
        <end position="234"/>
    </location>
</feature>
<evidence type="ECO:0000259" key="2">
    <source>
        <dbReference type="Pfam" id="PF01757"/>
    </source>
</evidence>
<reference evidence="3 4" key="1">
    <citation type="submission" date="2020-08" db="EMBL/GenBank/DDBJ databases">
        <title>Genomic Encyclopedia of Type Strains, Phase IV (KMG-V): Genome sequencing to study the core and pangenomes of soil and plant-associated prokaryotes.</title>
        <authorList>
            <person name="Whitman W."/>
        </authorList>
    </citation>
    <scope>NUCLEOTIDE SEQUENCE [LARGE SCALE GENOMIC DNA]</scope>
    <source>
        <strain evidence="3 4">MP601</strain>
    </source>
</reference>
<feature type="transmembrane region" description="Helical" evidence="1">
    <location>
        <begin position="141"/>
        <end position="164"/>
    </location>
</feature>
<keyword evidence="1" id="KW-1133">Transmembrane helix</keyword>
<feature type="transmembrane region" description="Helical" evidence="1">
    <location>
        <begin position="341"/>
        <end position="361"/>
    </location>
</feature>
<feature type="transmembrane region" description="Helical" evidence="1">
    <location>
        <begin position="89"/>
        <end position="106"/>
    </location>
</feature>
<evidence type="ECO:0000313" key="4">
    <source>
        <dbReference type="Proteomes" id="UP000548326"/>
    </source>
</evidence>
<comment type="caution">
    <text evidence="3">The sequence shown here is derived from an EMBL/GenBank/DDBJ whole genome shotgun (WGS) entry which is preliminary data.</text>
</comment>
<dbReference type="InterPro" id="IPR002656">
    <property type="entry name" value="Acyl_transf_3_dom"/>
</dbReference>
<keyword evidence="1" id="KW-0472">Membrane</keyword>
<dbReference type="PANTHER" id="PTHR23028:SF53">
    <property type="entry name" value="ACYL_TRANSF_3 DOMAIN-CONTAINING PROTEIN"/>
    <property type="match status" value="1"/>
</dbReference>
<dbReference type="Proteomes" id="UP000548326">
    <property type="component" value="Unassembled WGS sequence"/>
</dbReference>
<dbReference type="EMBL" id="JACHCA010000008">
    <property type="protein sequence ID" value="MBB6129162.1"/>
    <property type="molecule type" value="Genomic_DNA"/>
</dbReference>
<organism evidence="3 4">
    <name type="scientific">Mucilaginibacter lappiensis</name>
    <dbReference type="NCBI Taxonomy" id="354630"/>
    <lineage>
        <taxon>Bacteria</taxon>
        <taxon>Pseudomonadati</taxon>
        <taxon>Bacteroidota</taxon>
        <taxon>Sphingobacteriia</taxon>
        <taxon>Sphingobacteriales</taxon>
        <taxon>Sphingobacteriaceae</taxon>
        <taxon>Mucilaginibacter</taxon>
    </lineage>
</organism>